<dbReference type="Gene3D" id="1.20.140.150">
    <property type="match status" value="2"/>
</dbReference>
<comment type="subcellular location">
    <subcellularLocation>
        <location evidence="1">Membrane</location>
        <topology evidence="1">Multi-pass membrane protein</topology>
    </subcellularLocation>
</comment>
<name>A0A232EFE4_9HYME</name>
<keyword evidence="2" id="KW-0812">Transmembrane</keyword>
<evidence type="ECO:0000256" key="4">
    <source>
        <dbReference type="ARBA" id="ARBA00023136"/>
    </source>
</evidence>
<evidence type="ECO:0000313" key="6">
    <source>
        <dbReference type="Proteomes" id="UP000215335"/>
    </source>
</evidence>
<dbReference type="EMBL" id="NNAY01005071">
    <property type="protein sequence ID" value="OXU17042.1"/>
    <property type="molecule type" value="Genomic_DNA"/>
</dbReference>
<proteinExistence type="predicted"/>
<dbReference type="GO" id="GO:0005918">
    <property type="term" value="C:septate junction"/>
    <property type="evidence" value="ECO:0007669"/>
    <property type="project" value="TreeGrafter"/>
</dbReference>
<dbReference type="OrthoDB" id="8183827at2759"/>
<gene>
    <name evidence="5" type="ORF">TSAR_000230</name>
</gene>
<dbReference type="STRING" id="543379.A0A232EFE4"/>
<organism evidence="5 6">
    <name type="scientific">Trichomalopsis sarcophagae</name>
    <dbReference type="NCBI Taxonomy" id="543379"/>
    <lineage>
        <taxon>Eukaryota</taxon>
        <taxon>Metazoa</taxon>
        <taxon>Ecdysozoa</taxon>
        <taxon>Arthropoda</taxon>
        <taxon>Hexapoda</taxon>
        <taxon>Insecta</taxon>
        <taxon>Pterygota</taxon>
        <taxon>Neoptera</taxon>
        <taxon>Endopterygota</taxon>
        <taxon>Hymenoptera</taxon>
        <taxon>Apocrita</taxon>
        <taxon>Proctotrupomorpha</taxon>
        <taxon>Chalcidoidea</taxon>
        <taxon>Pteromalidae</taxon>
        <taxon>Pteromalinae</taxon>
        <taxon>Trichomalopsis</taxon>
    </lineage>
</organism>
<dbReference type="Proteomes" id="UP000215335">
    <property type="component" value="Unassembled WGS sequence"/>
</dbReference>
<evidence type="ECO:0000256" key="1">
    <source>
        <dbReference type="ARBA" id="ARBA00004141"/>
    </source>
</evidence>
<dbReference type="GO" id="GO:0035151">
    <property type="term" value="P:regulation of tube size, open tracheal system"/>
    <property type="evidence" value="ECO:0007669"/>
    <property type="project" value="TreeGrafter"/>
</dbReference>
<dbReference type="PANTHER" id="PTHR21284">
    <property type="entry name" value="EG:80H7.2 PROTEIN"/>
    <property type="match status" value="1"/>
</dbReference>
<dbReference type="InterPro" id="IPR004031">
    <property type="entry name" value="PMP22/EMP/MP20/Claudin"/>
</dbReference>
<dbReference type="AlphaFoldDB" id="A0A232EFE4"/>
<reference evidence="5 6" key="1">
    <citation type="journal article" date="2017" name="Curr. Biol.">
        <title>The Evolution of Venom by Co-option of Single-Copy Genes.</title>
        <authorList>
            <person name="Martinson E.O."/>
            <person name="Mrinalini"/>
            <person name="Kelkar Y.D."/>
            <person name="Chang C.H."/>
            <person name="Werren J.H."/>
        </authorList>
    </citation>
    <scope>NUCLEOTIDE SEQUENCE [LARGE SCALE GENOMIC DNA]</scope>
    <source>
        <strain evidence="5 6">Alberta</strain>
        <tissue evidence="5">Whole body</tissue>
    </source>
</reference>
<dbReference type="Pfam" id="PF13903">
    <property type="entry name" value="Claudin_2"/>
    <property type="match status" value="2"/>
</dbReference>
<comment type="caution">
    <text evidence="5">The sequence shown here is derived from an EMBL/GenBank/DDBJ whole genome shotgun (WGS) entry which is preliminary data.</text>
</comment>
<evidence type="ECO:0000256" key="2">
    <source>
        <dbReference type="ARBA" id="ARBA00022692"/>
    </source>
</evidence>
<dbReference type="GO" id="GO:0016020">
    <property type="term" value="C:membrane"/>
    <property type="evidence" value="ECO:0007669"/>
    <property type="project" value="UniProtKB-SubCell"/>
</dbReference>
<sequence length="292" mass="32715">MGKSRTGKTAVGCTIVAFIFIVIAFTTPNWLETDGKLEKPRFLKIGLWQVCFNGFQDIRHLYDTRFYGCCKMKKRSLAGNVGIGIFLVALICVCVAFGTPAWLVSDYRITNAKLDMLGLWRHCFRSLPNPAEADAPRRFFVGCRWVYDPFTTGYSDIRGYLLPPFMVATQFFFTICFLAFLITLGLTVLYATCWDPEQKHYIKLIMAIGSLLIFGSVCGCIAVIVFACLGNADGWMPGHPNNYLGWSFALGVIGSVLGLIASLLFLVECNIQKKKRKDLKESQSKFPLDTRA</sequence>
<protein>
    <submittedName>
        <fullName evidence="5">Uncharacterized protein</fullName>
    </submittedName>
</protein>
<keyword evidence="4" id="KW-0472">Membrane</keyword>
<dbReference type="GO" id="GO:0019991">
    <property type="term" value="P:septate junction assembly"/>
    <property type="evidence" value="ECO:0007669"/>
    <property type="project" value="TreeGrafter"/>
</dbReference>
<accession>A0A232EFE4</accession>
<evidence type="ECO:0000256" key="3">
    <source>
        <dbReference type="ARBA" id="ARBA00022989"/>
    </source>
</evidence>
<keyword evidence="3" id="KW-1133">Transmembrane helix</keyword>
<keyword evidence="6" id="KW-1185">Reference proteome</keyword>
<dbReference type="PANTHER" id="PTHR21284:SF6">
    <property type="entry name" value="SINUOUS"/>
    <property type="match status" value="1"/>
</dbReference>
<evidence type="ECO:0000313" key="5">
    <source>
        <dbReference type="EMBL" id="OXU17042.1"/>
    </source>
</evidence>